<dbReference type="PANTHER" id="PTHR47577">
    <property type="entry name" value="THAP DOMAIN-CONTAINING PROTEIN 6"/>
    <property type="match status" value="1"/>
</dbReference>
<dbReference type="Proteomes" id="UP001219518">
    <property type="component" value="Unassembled WGS sequence"/>
</dbReference>
<reference evidence="6" key="2">
    <citation type="journal article" date="2023" name="BMC Genomics">
        <title>Pest status, molecular evolution, and epigenetic factors derived from the genome assembly of Frankliniella fusca, a thysanopteran phytovirus vector.</title>
        <authorList>
            <person name="Catto M.A."/>
            <person name="Labadie P.E."/>
            <person name="Jacobson A.L."/>
            <person name="Kennedy G.G."/>
            <person name="Srinivasan R."/>
            <person name="Hunt B.G."/>
        </authorList>
    </citation>
    <scope>NUCLEOTIDE SEQUENCE</scope>
    <source>
        <strain evidence="6">PL_HMW_Pooled</strain>
    </source>
</reference>
<dbReference type="InterPro" id="IPR048366">
    <property type="entry name" value="TNP-like_GBD"/>
</dbReference>
<dbReference type="InterPro" id="IPR048367">
    <property type="entry name" value="TNP-like_RNaseH_C"/>
</dbReference>
<feature type="coiled-coil region" evidence="1">
    <location>
        <begin position="254"/>
        <end position="295"/>
    </location>
</feature>
<keyword evidence="1" id="KW-0175">Coiled coil</keyword>
<dbReference type="PANTHER" id="PTHR47577:SF2">
    <property type="entry name" value="THAP DOMAIN CONTAINING 9"/>
    <property type="match status" value="1"/>
</dbReference>
<dbReference type="Pfam" id="PF21789">
    <property type="entry name" value="TNP-like_RNaseH_C"/>
    <property type="match status" value="1"/>
</dbReference>
<keyword evidence="7" id="KW-1185">Reference proteome</keyword>
<evidence type="ECO:0000259" key="5">
    <source>
        <dbReference type="Pfam" id="PF21789"/>
    </source>
</evidence>
<feature type="region of interest" description="Disordered" evidence="2">
    <location>
        <begin position="508"/>
        <end position="527"/>
    </location>
</feature>
<evidence type="ECO:0000259" key="4">
    <source>
        <dbReference type="Pfam" id="PF21788"/>
    </source>
</evidence>
<dbReference type="EMBL" id="JAHWGI010001427">
    <property type="protein sequence ID" value="KAK3931680.1"/>
    <property type="molecule type" value="Genomic_DNA"/>
</dbReference>
<organism evidence="6 7">
    <name type="scientific">Frankliniella fusca</name>
    <dbReference type="NCBI Taxonomy" id="407009"/>
    <lineage>
        <taxon>Eukaryota</taxon>
        <taxon>Metazoa</taxon>
        <taxon>Ecdysozoa</taxon>
        <taxon>Arthropoda</taxon>
        <taxon>Hexapoda</taxon>
        <taxon>Insecta</taxon>
        <taxon>Pterygota</taxon>
        <taxon>Neoptera</taxon>
        <taxon>Paraneoptera</taxon>
        <taxon>Thysanoptera</taxon>
        <taxon>Terebrantia</taxon>
        <taxon>Thripoidea</taxon>
        <taxon>Thripidae</taxon>
        <taxon>Frankliniella</taxon>
    </lineage>
</organism>
<evidence type="ECO:0000313" key="6">
    <source>
        <dbReference type="EMBL" id="KAK3931680.1"/>
    </source>
</evidence>
<evidence type="ECO:0000259" key="3">
    <source>
        <dbReference type="Pfam" id="PF21787"/>
    </source>
</evidence>
<feature type="domain" description="Transposable element P transposase-like RNase H" evidence="3">
    <location>
        <begin position="429"/>
        <end position="484"/>
    </location>
</feature>
<evidence type="ECO:0000313" key="7">
    <source>
        <dbReference type="Proteomes" id="UP001219518"/>
    </source>
</evidence>
<dbReference type="Pfam" id="PF21787">
    <property type="entry name" value="TNP-like_RNaseH_N"/>
    <property type="match status" value="2"/>
</dbReference>
<evidence type="ECO:0000256" key="1">
    <source>
        <dbReference type="SAM" id="Coils"/>
    </source>
</evidence>
<protein>
    <submittedName>
        <fullName evidence="6">Transposable element P transposase</fullName>
    </submittedName>
</protein>
<dbReference type="AlphaFoldDB" id="A0AAE1I3J2"/>
<name>A0AAE1I3J2_9NEOP</name>
<feature type="compositionally biased region" description="Basic and acidic residues" evidence="2">
    <location>
        <begin position="518"/>
        <end position="527"/>
    </location>
</feature>
<gene>
    <name evidence="6" type="ORF">KUF71_007495</name>
</gene>
<dbReference type="Pfam" id="PF21788">
    <property type="entry name" value="TNP-like_GBD"/>
    <property type="match status" value="1"/>
</dbReference>
<comment type="caution">
    <text evidence="6">The sequence shown here is derived from an EMBL/GenBank/DDBJ whole genome shotgun (WGS) entry which is preliminary data.</text>
</comment>
<evidence type="ECO:0000256" key="2">
    <source>
        <dbReference type="SAM" id="MobiDB-lite"/>
    </source>
</evidence>
<reference evidence="6" key="1">
    <citation type="submission" date="2021-07" db="EMBL/GenBank/DDBJ databases">
        <authorList>
            <person name="Catto M.A."/>
            <person name="Jacobson A."/>
            <person name="Kennedy G."/>
            <person name="Labadie P."/>
            <person name="Hunt B.G."/>
            <person name="Srinivasan R."/>
        </authorList>
    </citation>
    <scope>NUCLEOTIDE SEQUENCE</scope>
    <source>
        <strain evidence="6">PL_HMW_Pooled</strain>
        <tissue evidence="6">Head</tissue>
    </source>
</reference>
<feature type="domain" description="Transposable element P transposase-like RNase H C-terminal" evidence="5">
    <location>
        <begin position="844"/>
        <end position="875"/>
    </location>
</feature>
<feature type="domain" description="Transposable element P transposase-like GTP-binding insertion" evidence="4">
    <location>
        <begin position="628"/>
        <end position="743"/>
    </location>
</feature>
<sequence length="1087" mass="124602">MALWESLIKRGDRKMTLDSRVCNEHFTINDFDLNYEVKLPNGKVEVIPRGKAKLKPEANPSIFPMYPAYLQPKVSSRKEPCKRRSPKKKVTDAPQPDIIVTDTEPLADTEPSADTETLADTSEDCTHNSSSASKKVDWSCEAVSSLTLPINWVVGNTPHQANRKFLAHIEPSTMTVNKTILFIGKEPAIVTVRGITQKVNTHIKTVVDAQNLLMQIDRQKLCSGTGFDTKKFSVACEGAVGVHAMRCSKCVTERERLKKNNARKQAIIEKENERKRKMKNRLRSLRKSKVNLLNKVNPIFKVVSPFCPTSRIYFLWSINLKVLIMFQIKKYKVQIESAIRECEQKKETVLQEAIEKLPPAQQEAVKACFDASKKKSPSGRRYTTEWVYECMLMRIKDKKLYNHLRNHQILCLPCTSTINGYLKHYGGAYGFQPQILEMLKKKTEGMSSKSCRGVILIDEMKLTQGVYFDASTLQVLGFKDMGEECRELLGEDFNETVQNAYENLPFDPKAAQKKQRREKSNEKKNRREKNLGDHALVISFQPFRGKWVQAIACFLTRGNASDEELTKLVLEAVILLERSGLIVDAVVTDGATWNRSMWTKFGVTADKPSAEHPCDTDRCLWFISDFPHLLKCMRNCLCTKKIIKTPKGDVKLDHWEGILDAESLRQVGLRECHKLTRDHINPGPWQKMNVGMAWQFWSASVAAAMETLRFQGVDKLEDCDPSVDLVRRINSLADAMNSNRPQNAMRLNSPQFEDIKTFLEYFQNLKVWANDRLNQKLILAEKSRIKILQQQGKKPRAKPIPQQEDYIFSESTDIGLLVSLKAAMELVEFLVKKCDFQYVMMARLNQDALERFFGLVRQSCGGNTHPEPRVFAQLFRLLSIYSLVKPMRGSNITGGEMVTTLLTLEDLKNKTRQERQKALMEKLDQIVLNGQNLDDIPELIDTVDHDHSYILGESIDEFALSYVSGFVARHSRKYVKDCEECAKSLKKSEKEKTDVDMLITCKTRGWLTYATDDLISLLRTMEEKIIQTSLLSEMEENFLFIVLEKMENVDVKKIGCEAHAQELTKSIMKFYLIFRMHFLTKRWNQKT</sequence>
<feature type="region of interest" description="Disordered" evidence="2">
    <location>
        <begin position="74"/>
        <end position="112"/>
    </location>
</feature>
<dbReference type="InterPro" id="IPR048365">
    <property type="entry name" value="TNP-like_RNaseH_N"/>
</dbReference>
<feature type="domain" description="Transposable element P transposase-like RNase H" evidence="3">
    <location>
        <begin position="521"/>
        <end position="602"/>
    </location>
</feature>
<accession>A0AAE1I3J2</accession>
<proteinExistence type="predicted"/>